<feature type="region of interest" description="Disordered" evidence="2">
    <location>
        <begin position="456"/>
        <end position="495"/>
    </location>
</feature>
<feature type="compositionally biased region" description="Polar residues" evidence="2">
    <location>
        <begin position="463"/>
        <end position="481"/>
    </location>
</feature>
<protein>
    <submittedName>
        <fullName evidence="4">DUF4407 domain-containing protein</fullName>
    </submittedName>
</protein>
<dbReference type="Proteomes" id="UP001589608">
    <property type="component" value="Unassembled WGS sequence"/>
</dbReference>
<evidence type="ECO:0000256" key="2">
    <source>
        <dbReference type="SAM" id="MobiDB-lite"/>
    </source>
</evidence>
<feature type="region of interest" description="Disordered" evidence="2">
    <location>
        <begin position="1"/>
        <end position="25"/>
    </location>
</feature>
<keyword evidence="3" id="KW-0472">Membrane</keyword>
<keyword evidence="1" id="KW-0175">Coiled coil</keyword>
<dbReference type="EMBL" id="JBHMCA010000058">
    <property type="protein sequence ID" value="MFB9448670.1"/>
    <property type="molecule type" value="Genomic_DNA"/>
</dbReference>
<feature type="transmembrane region" description="Helical" evidence="3">
    <location>
        <begin position="128"/>
        <end position="147"/>
    </location>
</feature>
<feature type="coiled-coil region" evidence="1">
    <location>
        <begin position="376"/>
        <end position="436"/>
    </location>
</feature>
<feature type="transmembrane region" description="Helical" evidence="3">
    <location>
        <begin position="62"/>
        <end position="82"/>
    </location>
</feature>
<name>A0ABV5MII0_9ACTN</name>
<proteinExistence type="predicted"/>
<feature type="transmembrane region" description="Helical" evidence="3">
    <location>
        <begin position="88"/>
        <end position="108"/>
    </location>
</feature>
<evidence type="ECO:0000256" key="3">
    <source>
        <dbReference type="SAM" id="Phobius"/>
    </source>
</evidence>
<dbReference type="InterPro" id="IPR025519">
    <property type="entry name" value="DUF4407"/>
</dbReference>
<dbReference type="RefSeq" id="WP_223101280.1">
    <property type="nucleotide sequence ID" value="NZ_CP061913.1"/>
</dbReference>
<keyword evidence="3" id="KW-1133">Transmembrane helix</keyword>
<sequence length="495" mass="54585">MTTELEEGKPTMEQGDSTPLRPSAPERARWGLGRVLRLATGVREDVLALVPSERARYTSMGGVVAGTAIMAMLSMSAALYFMFGGFEWFIVAAVPVWGMFIISLDRWLMSSTAMGDGGRAWRKLLPRLGLSIALGVILAEPLLLGIYNTAITERVGNDRQQAIVARGSMLHNCNPVPGAPEPGDFTPDDPRCNDYHLTVPGDSPTALQGKLADLVKQRDALKTIADADAAKYAELNELARRECNGTSGAGLTGKVGEGPNCKRLRGEADQYHRDHQIDENQAKLADLNKQITDAGGSLGDARNGYASVRDKAIETDLAAFKSRQGNVGLLERFRTLDELVSDNSYVSITQWAIRIFFIIVDALPVILKALSGTTAYDRLLGERVREQERIQKMRSDEAVDRSSRWSDVVRHDQDLQRRLELERRSQQDRIERAQIDEDRGELVDALEAHLLQMSIGPAGQGRGQSSQDSNVYDTTDFSEQPTVVLDDRRLYGGQQ</sequence>
<dbReference type="Pfam" id="PF14362">
    <property type="entry name" value="DUF4407"/>
    <property type="match status" value="1"/>
</dbReference>
<keyword evidence="5" id="KW-1185">Reference proteome</keyword>
<reference evidence="4 5" key="1">
    <citation type="submission" date="2024-09" db="EMBL/GenBank/DDBJ databases">
        <authorList>
            <person name="Sun Q."/>
            <person name="Mori K."/>
        </authorList>
    </citation>
    <scope>NUCLEOTIDE SEQUENCE [LARGE SCALE GENOMIC DNA]</scope>
    <source>
        <strain evidence="4 5">JCM 3307</strain>
    </source>
</reference>
<evidence type="ECO:0000256" key="1">
    <source>
        <dbReference type="SAM" id="Coils"/>
    </source>
</evidence>
<accession>A0ABV5MII0</accession>
<gene>
    <name evidence="4" type="ORF">ACFFTR_36760</name>
</gene>
<evidence type="ECO:0000313" key="4">
    <source>
        <dbReference type="EMBL" id="MFB9448670.1"/>
    </source>
</evidence>
<feature type="compositionally biased region" description="Basic and acidic residues" evidence="2">
    <location>
        <begin position="485"/>
        <end position="495"/>
    </location>
</feature>
<evidence type="ECO:0000313" key="5">
    <source>
        <dbReference type="Proteomes" id="UP001589608"/>
    </source>
</evidence>
<feature type="compositionally biased region" description="Basic and acidic residues" evidence="2">
    <location>
        <begin position="1"/>
        <end position="10"/>
    </location>
</feature>
<keyword evidence="3" id="KW-0812">Transmembrane</keyword>
<organism evidence="4 5">
    <name type="scientific">Dactylosporangium vinaceum</name>
    <dbReference type="NCBI Taxonomy" id="53362"/>
    <lineage>
        <taxon>Bacteria</taxon>
        <taxon>Bacillati</taxon>
        <taxon>Actinomycetota</taxon>
        <taxon>Actinomycetes</taxon>
        <taxon>Micromonosporales</taxon>
        <taxon>Micromonosporaceae</taxon>
        <taxon>Dactylosporangium</taxon>
    </lineage>
</organism>
<comment type="caution">
    <text evidence="4">The sequence shown here is derived from an EMBL/GenBank/DDBJ whole genome shotgun (WGS) entry which is preliminary data.</text>
</comment>